<feature type="region of interest" description="Disordered" evidence="1">
    <location>
        <begin position="1"/>
        <end position="22"/>
    </location>
</feature>
<feature type="region of interest" description="Disordered" evidence="1">
    <location>
        <begin position="43"/>
        <end position="72"/>
    </location>
</feature>
<evidence type="ECO:0000313" key="3">
    <source>
        <dbReference type="Proteomes" id="UP000649617"/>
    </source>
</evidence>
<keyword evidence="3" id="KW-1185">Reference proteome</keyword>
<evidence type="ECO:0000256" key="1">
    <source>
        <dbReference type="SAM" id="MobiDB-lite"/>
    </source>
</evidence>
<proteinExistence type="predicted"/>
<gene>
    <name evidence="2" type="ORF">SPIL2461_LOCUS3369</name>
</gene>
<organism evidence="2 3">
    <name type="scientific">Symbiodinium pilosum</name>
    <name type="common">Dinoflagellate</name>
    <dbReference type="NCBI Taxonomy" id="2952"/>
    <lineage>
        <taxon>Eukaryota</taxon>
        <taxon>Sar</taxon>
        <taxon>Alveolata</taxon>
        <taxon>Dinophyceae</taxon>
        <taxon>Suessiales</taxon>
        <taxon>Symbiodiniaceae</taxon>
        <taxon>Symbiodinium</taxon>
    </lineage>
</organism>
<dbReference type="EMBL" id="CAJNIZ010004091">
    <property type="protein sequence ID" value="CAE7228858.1"/>
    <property type="molecule type" value="Genomic_DNA"/>
</dbReference>
<reference evidence="2" key="1">
    <citation type="submission" date="2021-02" db="EMBL/GenBank/DDBJ databases">
        <authorList>
            <person name="Dougan E. K."/>
            <person name="Rhodes N."/>
            <person name="Thang M."/>
            <person name="Chan C."/>
        </authorList>
    </citation>
    <scope>NUCLEOTIDE SEQUENCE</scope>
</reference>
<dbReference type="AlphaFoldDB" id="A0A812KJW8"/>
<comment type="caution">
    <text evidence="2">The sequence shown here is derived from an EMBL/GenBank/DDBJ whole genome shotgun (WGS) entry which is preliminary data.</text>
</comment>
<dbReference type="Proteomes" id="UP000649617">
    <property type="component" value="Unassembled WGS sequence"/>
</dbReference>
<evidence type="ECO:0000313" key="2">
    <source>
        <dbReference type="EMBL" id="CAE7228858.1"/>
    </source>
</evidence>
<feature type="compositionally biased region" description="Polar residues" evidence="1">
    <location>
        <begin position="54"/>
        <end position="71"/>
    </location>
</feature>
<sequence>MQNLVRKRQEQGPSWRMSNLGGNPFAELRQQIRAWQTHFFSEVGPEQRQDSDETAGQQDLQQLSGAPSRSPDTGCLQTAVCVDLLAALEELVSSRNSIGAEFKHDIARVCQQWKSRHIQAESLPDGAGCALLLRSLSDLLRTSLSSDRGQQQGGRRACSNLLNALKKLFSQGLERPGTGLASEISKVCKSWQIREGISADSESALLVRCIADTLQAEARHEASNALVAMSCGTEEVGVRDTRNEESERDRKFKQKVREGIMVELRREVDRLDEDAWMFKKLDF</sequence>
<name>A0A812KJW8_SYMPI</name>
<dbReference type="OrthoDB" id="10564607at2759"/>
<accession>A0A812KJW8</accession>
<protein>
    <submittedName>
        <fullName evidence="2">Uncharacterized protein</fullName>
    </submittedName>
</protein>